<evidence type="ECO:0000313" key="1">
    <source>
        <dbReference type="EMBL" id="MBB5560628.1"/>
    </source>
</evidence>
<dbReference type="EMBL" id="JACHBC010000004">
    <property type="protein sequence ID" value="MBB5560628.1"/>
    <property type="molecule type" value="Genomic_DNA"/>
</dbReference>
<dbReference type="AlphaFoldDB" id="A0A7W8XF42"/>
<proteinExistence type="predicted"/>
<accession>A0A7W8XF42</accession>
<sequence length="164" mass="18555">MGNDLPRADLNEGTTMGFSMIVPTPKAKTGAFKISTVSMRGAPFRLQISIPSALFTLLFKQAERFDLLLGENGDKGKMMIKPTDAGHFKPTFMKHTVIFRLPETNWTPQIALSFEEPKRREVEGGAIIIELPDWMDEERWKSIQRARHQVSRERETAPLRGAAK</sequence>
<reference evidence="1 2" key="1">
    <citation type="submission" date="2020-08" db="EMBL/GenBank/DDBJ databases">
        <title>Genomic Encyclopedia of Type Strains, Phase IV (KMG-V): Genome sequencing to study the core and pangenomes of soil and plant-associated prokaryotes.</title>
        <authorList>
            <person name="Whitman W."/>
        </authorList>
    </citation>
    <scope>NUCLEOTIDE SEQUENCE [LARGE SCALE GENOMIC DNA]</scope>
    <source>
        <strain evidence="1 2">SEMIA 4034</strain>
    </source>
</reference>
<dbReference type="Proteomes" id="UP000528824">
    <property type="component" value="Unassembled WGS sequence"/>
</dbReference>
<dbReference type="RefSeq" id="WP_183916078.1">
    <property type="nucleotide sequence ID" value="NZ_JACHBB010000004.1"/>
</dbReference>
<evidence type="ECO:0000313" key="2">
    <source>
        <dbReference type="Proteomes" id="UP000528824"/>
    </source>
</evidence>
<comment type="caution">
    <text evidence="1">The sequence shown here is derived from an EMBL/GenBank/DDBJ whole genome shotgun (WGS) entry which is preliminary data.</text>
</comment>
<gene>
    <name evidence="1" type="ORF">GGI59_002290</name>
</gene>
<keyword evidence="2" id="KW-1185">Reference proteome</keyword>
<protein>
    <submittedName>
        <fullName evidence="1">Uncharacterized protein</fullName>
    </submittedName>
</protein>
<name>A0A7W8XF42_9HYPH</name>
<organism evidence="1 2">
    <name type="scientific">Rhizobium lentis</name>
    <dbReference type="NCBI Taxonomy" id="1138194"/>
    <lineage>
        <taxon>Bacteria</taxon>
        <taxon>Pseudomonadati</taxon>
        <taxon>Pseudomonadota</taxon>
        <taxon>Alphaproteobacteria</taxon>
        <taxon>Hyphomicrobiales</taxon>
        <taxon>Rhizobiaceae</taxon>
        <taxon>Rhizobium/Agrobacterium group</taxon>
        <taxon>Rhizobium</taxon>
    </lineage>
</organism>